<gene>
    <name evidence="2" type="ORF">A2690_03275</name>
</gene>
<feature type="transmembrane region" description="Helical" evidence="1">
    <location>
        <begin position="41"/>
        <end position="60"/>
    </location>
</feature>
<dbReference type="AlphaFoldDB" id="A0A1F7GC98"/>
<reference evidence="2 3" key="1">
    <citation type="journal article" date="2016" name="Nat. Commun.">
        <title>Thousands of microbial genomes shed light on interconnected biogeochemical processes in an aquifer system.</title>
        <authorList>
            <person name="Anantharaman K."/>
            <person name="Brown C.T."/>
            <person name="Hug L.A."/>
            <person name="Sharon I."/>
            <person name="Castelle C.J."/>
            <person name="Probst A.J."/>
            <person name="Thomas B.C."/>
            <person name="Singh A."/>
            <person name="Wilkins M.J."/>
            <person name="Karaoz U."/>
            <person name="Brodie E.L."/>
            <person name="Williams K.H."/>
            <person name="Hubbard S.S."/>
            <person name="Banfield J.F."/>
        </authorList>
    </citation>
    <scope>NUCLEOTIDE SEQUENCE [LARGE SCALE GENOMIC DNA]</scope>
</reference>
<keyword evidence="1" id="KW-0472">Membrane</keyword>
<evidence type="ECO:0000313" key="2">
    <source>
        <dbReference type="EMBL" id="OGK16611.1"/>
    </source>
</evidence>
<feature type="transmembrane region" description="Helical" evidence="1">
    <location>
        <begin position="72"/>
        <end position="90"/>
    </location>
</feature>
<organism evidence="2 3">
    <name type="scientific">Candidatus Roizmanbacteria bacterium RIFCSPHIGHO2_01_FULL_39_12b</name>
    <dbReference type="NCBI Taxonomy" id="1802030"/>
    <lineage>
        <taxon>Bacteria</taxon>
        <taxon>Candidatus Roizmaniibacteriota</taxon>
    </lineage>
</organism>
<evidence type="ECO:0000313" key="3">
    <source>
        <dbReference type="Proteomes" id="UP000178372"/>
    </source>
</evidence>
<proteinExistence type="predicted"/>
<dbReference type="Proteomes" id="UP000178372">
    <property type="component" value="Unassembled WGS sequence"/>
</dbReference>
<accession>A0A1F7GC98</accession>
<feature type="transmembrane region" description="Helical" evidence="1">
    <location>
        <begin position="16"/>
        <end position="35"/>
    </location>
</feature>
<keyword evidence="1" id="KW-1133">Transmembrane helix</keyword>
<name>A0A1F7GC98_9BACT</name>
<evidence type="ECO:0000256" key="1">
    <source>
        <dbReference type="SAM" id="Phobius"/>
    </source>
</evidence>
<comment type="caution">
    <text evidence="2">The sequence shown here is derived from an EMBL/GenBank/DDBJ whole genome shotgun (WGS) entry which is preliminary data.</text>
</comment>
<dbReference type="EMBL" id="MFZF01000014">
    <property type="protein sequence ID" value="OGK16611.1"/>
    <property type="molecule type" value="Genomic_DNA"/>
</dbReference>
<sequence>MRHTHIKIIEEIKEHFLDYSLLTALSLLTVLLLIYFQGSRFLQLSFFGLFAFIYILWGIIHHKKEKTLHHKVVVEYLLIAGCILMTLMILV</sequence>
<protein>
    <submittedName>
        <fullName evidence="2">Uncharacterized protein</fullName>
    </submittedName>
</protein>
<keyword evidence="1" id="KW-0812">Transmembrane</keyword>